<keyword evidence="6" id="KW-1185">Reference proteome</keyword>
<proteinExistence type="predicted"/>
<gene>
    <name evidence="5" type="ORF">ACFQGU_10690</name>
</gene>
<dbReference type="Pfam" id="PF08501">
    <property type="entry name" value="Shikimate_dh_N"/>
    <property type="match status" value="1"/>
</dbReference>
<accession>A0ABW1T2S3</accession>
<dbReference type="EC" id="1.1.1.25" evidence="5"/>
<name>A0ABW1T2S3_9ACTN</name>
<dbReference type="Gene3D" id="3.40.50.10860">
    <property type="entry name" value="Leucine Dehydrogenase, chain A, domain 1"/>
    <property type="match status" value="1"/>
</dbReference>
<dbReference type="SUPFAM" id="SSF53223">
    <property type="entry name" value="Aminoacid dehydrogenase-like, N-terminal domain"/>
    <property type="match status" value="1"/>
</dbReference>
<evidence type="ECO:0000313" key="5">
    <source>
        <dbReference type="EMBL" id="MFC6238345.1"/>
    </source>
</evidence>
<dbReference type="GO" id="GO:0004764">
    <property type="term" value="F:shikimate 3-dehydrogenase (NADP+) activity"/>
    <property type="evidence" value="ECO:0007669"/>
    <property type="project" value="UniProtKB-EC"/>
</dbReference>
<dbReference type="RefSeq" id="WP_386766478.1">
    <property type="nucleotide sequence ID" value="NZ_JBHSTI010000008.1"/>
</dbReference>
<feature type="domain" description="Shikimate dehydrogenase substrate binding N-terminal" evidence="3">
    <location>
        <begin position="10"/>
        <end position="91"/>
    </location>
</feature>
<dbReference type="EMBL" id="JBHSTI010000008">
    <property type="protein sequence ID" value="MFC6238345.1"/>
    <property type="molecule type" value="Genomic_DNA"/>
</dbReference>
<dbReference type="PANTHER" id="PTHR21089">
    <property type="entry name" value="SHIKIMATE DEHYDROGENASE"/>
    <property type="match status" value="1"/>
</dbReference>
<keyword evidence="5" id="KW-0560">Oxidoreductase</keyword>
<protein>
    <submittedName>
        <fullName evidence="5">Shikimate dehydrogenase</fullName>
        <ecNumber evidence="5">1.1.1.25</ecNumber>
    </submittedName>
</protein>
<keyword evidence="2" id="KW-0028">Amino-acid biosynthesis</keyword>
<dbReference type="Pfam" id="PF18317">
    <property type="entry name" value="SDH_C"/>
    <property type="match status" value="1"/>
</dbReference>
<comment type="pathway">
    <text evidence="1">Metabolic intermediate biosynthesis; chorismate biosynthesis; chorismate from D-erythrose 4-phosphate and phosphoenolpyruvate: step 4/7.</text>
</comment>
<evidence type="ECO:0000313" key="6">
    <source>
        <dbReference type="Proteomes" id="UP001596138"/>
    </source>
</evidence>
<evidence type="ECO:0000259" key="4">
    <source>
        <dbReference type="Pfam" id="PF18317"/>
    </source>
</evidence>
<keyword evidence="2" id="KW-0057">Aromatic amino acid biosynthesis</keyword>
<evidence type="ECO:0000256" key="2">
    <source>
        <dbReference type="ARBA" id="ARBA00023141"/>
    </source>
</evidence>
<sequence length="281" mass="28179">MSAGRRRAAVLGHPVAHSLSPVLHRAAYSALGLDWDYGLHDVTEDGLAGFVAALDDSWAGFSLTMPLKEAVIPLLDDVDLVALATGAVNTVVLDRDGRHGWNTDVHGIVAALDEQGAAASTGAVLGAGATARSAVAALARRGTTDVVLVARRPEAAAAVLATALQVGVAVEVLGWDSVPDALEADCVVSTVPTGVVDPFAPGVTAAGGPRGCLLDVVYDPWPTPLAAAWAAAGGSVASGLDMLLHQAVRQVELMTGLTPPIEAMRSALAAAAAARGASGAG</sequence>
<dbReference type="InterPro" id="IPR022893">
    <property type="entry name" value="Shikimate_DH_fam"/>
</dbReference>
<dbReference type="InterPro" id="IPR041121">
    <property type="entry name" value="SDH_C"/>
</dbReference>
<dbReference type="InterPro" id="IPR013708">
    <property type="entry name" value="Shikimate_DH-bd_N"/>
</dbReference>
<comment type="caution">
    <text evidence="5">The sequence shown here is derived from an EMBL/GenBank/DDBJ whole genome shotgun (WGS) entry which is preliminary data.</text>
</comment>
<dbReference type="CDD" id="cd01065">
    <property type="entry name" value="NAD_bind_Shikimate_DH"/>
    <property type="match status" value="1"/>
</dbReference>
<dbReference type="InterPro" id="IPR046346">
    <property type="entry name" value="Aminoacid_DH-like_N_sf"/>
</dbReference>
<feature type="domain" description="SDH C-terminal" evidence="4">
    <location>
        <begin position="239"/>
        <end position="268"/>
    </location>
</feature>
<evidence type="ECO:0000259" key="3">
    <source>
        <dbReference type="Pfam" id="PF08501"/>
    </source>
</evidence>
<dbReference type="Proteomes" id="UP001596138">
    <property type="component" value="Unassembled WGS sequence"/>
</dbReference>
<reference evidence="6" key="1">
    <citation type="journal article" date="2019" name="Int. J. Syst. Evol. Microbiol.">
        <title>The Global Catalogue of Microorganisms (GCM) 10K type strain sequencing project: providing services to taxonomists for standard genome sequencing and annotation.</title>
        <authorList>
            <consortium name="The Broad Institute Genomics Platform"/>
            <consortium name="The Broad Institute Genome Sequencing Center for Infectious Disease"/>
            <person name="Wu L."/>
            <person name="Ma J."/>
        </authorList>
    </citation>
    <scope>NUCLEOTIDE SEQUENCE [LARGE SCALE GENOMIC DNA]</scope>
    <source>
        <strain evidence="6">CGMCC 4.7317</strain>
    </source>
</reference>
<dbReference type="SUPFAM" id="SSF51735">
    <property type="entry name" value="NAD(P)-binding Rossmann-fold domains"/>
    <property type="match status" value="1"/>
</dbReference>
<evidence type="ECO:0000256" key="1">
    <source>
        <dbReference type="ARBA" id="ARBA00004871"/>
    </source>
</evidence>
<dbReference type="NCBIfam" id="NF001311">
    <property type="entry name" value="PRK00258.1-3"/>
    <property type="match status" value="1"/>
</dbReference>
<dbReference type="Gene3D" id="3.40.50.720">
    <property type="entry name" value="NAD(P)-binding Rossmann-like Domain"/>
    <property type="match status" value="1"/>
</dbReference>
<organism evidence="5 6">
    <name type="scientific">Longivirga aurantiaca</name>
    <dbReference type="NCBI Taxonomy" id="1837743"/>
    <lineage>
        <taxon>Bacteria</taxon>
        <taxon>Bacillati</taxon>
        <taxon>Actinomycetota</taxon>
        <taxon>Actinomycetes</taxon>
        <taxon>Sporichthyales</taxon>
        <taxon>Sporichthyaceae</taxon>
        <taxon>Longivirga</taxon>
    </lineage>
</organism>
<dbReference type="PANTHER" id="PTHR21089:SF1">
    <property type="entry name" value="BIFUNCTIONAL 3-DEHYDROQUINATE DEHYDRATASE_SHIKIMATE DEHYDROGENASE, CHLOROPLASTIC"/>
    <property type="match status" value="1"/>
</dbReference>
<dbReference type="InterPro" id="IPR036291">
    <property type="entry name" value="NAD(P)-bd_dom_sf"/>
</dbReference>